<dbReference type="AlphaFoldDB" id="A0A1I7MXQ9"/>
<evidence type="ECO:0000256" key="1">
    <source>
        <dbReference type="ARBA" id="ARBA00002869"/>
    </source>
</evidence>
<dbReference type="Gene3D" id="3.30.160.40">
    <property type="entry name" value="Porphobilinogen deaminase, C-terminal domain"/>
    <property type="match status" value="1"/>
</dbReference>
<comment type="similarity">
    <text evidence="3">Belongs to the HMBS family.</text>
</comment>
<dbReference type="PIRSF" id="PIRSF001438">
    <property type="entry name" value="4pyrrol_synth_OHMeBilane_synth"/>
    <property type="match status" value="1"/>
</dbReference>
<dbReference type="RefSeq" id="WP_092456064.1">
    <property type="nucleotide sequence ID" value="NZ_FPCJ01000001.1"/>
</dbReference>
<dbReference type="GO" id="GO:0005737">
    <property type="term" value="C:cytoplasm"/>
    <property type="evidence" value="ECO:0007669"/>
    <property type="project" value="UniProtKB-UniRule"/>
</dbReference>
<dbReference type="InterPro" id="IPR022418">
    <property type="entry name" value="Porphobilinogen_deaminase_C"/>
</dbReference>
<keyword evidence="6" id="KW-0627">Porphyrin biosynthesis</keyword>
<dbReference type="InterPro" id="IPR000860">
    <property type="entry name" value="HemC"/>
</dbReference>
<dbReference type="GO" id="GO:0006783">
    <property type="term" value="P:heme biosynthetic process"/>
    <property type="evidence" value="ECO:0007669"/>
    <property type="project" value="TreeGrafter"/>
</dbReference>
<protein>
    <recommendedName>
        <fullName evidence="8">Hydroxymethylbilane synthase</fullName>
        <ecNumber evidence="8">2.5.1.61</ecNumber>
    </recommendedName>
</protein>
<evidence type="ECO:0000313" key="11">
    <source>
        <dbReference type="EMBL" id="SFV27145.1"/>
    </source>
</evidence>
<comment type="function">
    <text evidence="1">Tetrapolymerization of the monopyrrole PBG into the hydroxymethylbilane pre-uroporphyrinogen in several discrete steps.</text>
</comment>
<dbReference type="NCBIfam" id="TIGR00212">
    <property type="entry name" value="hemC"/>
    <property type="match status" value="1"/>
</dbReference>
<evidence type="ECO:0000256" key="2">
    <source>
        <dbReference type="ARBA" id="ARBA00004735"/>
    </source>
</evidence>
<dbReference type="Pfam" id="PF03900">
    <property type="entry name" value="Porphobil_deamC"/>
    <property type="match status" value="1"/>
</dbReference>
<accession>A0A1I7MXQ9</accession>
<dbReference type="EC" id="2.5.1.61" evidence="8"/>
<reference evidence="12" key="1">
    <citation type="submission" date="2016-10" db="EMBL/GenBank/DDBJ databases">
        <authorList>
            <person name="Varghese N."/>
            <person name="Submissions S."/>
        </authorList>
    </citation>
    <scope>NUCLEOTIDE SEQUENCE [LARGE SCALE GENOMIC DNA]</scope>
    <source>
        <strain evidence="12">DSM 14807</strain>
    </source>
</reference>
<keyword evidence="12" id="KW-1185">Reference proteome</keyword>
<evidence type="ECO:0000256" key="6">
    <source>
        <dbReference type="ARBA" id="ARBA00023244"/>
    </source>
</evidence>
<evidence type="ECO:0000256" key="4">
    <source>
        <dbReference type="ARBA" id="ARBA00011245"/>
    </source>
</evidence>
<dbReference type="InterPro" id="IPR036803">
    <property type="entry name" value="Porphobilinogen_deaminase_C_sf"/>
</dbReference>
<dbReference type="PRINTS" id="PR00151">
    <property type="entry name" value="PORPHBDMNASE"/>
</dbReference>
<evidence type="ECO:0000256" key="7">
    <source>
        <dbReference type="ARBA" id="ARBA00048169"/>
    </source>
</evidence>
<dbReference type="EMBL" id="FPCJ01000001">
    <property type="protein sequence ID" value="SFV27145.1"/>
    <property type="molecule type" value="Genomic_DNA"/>
</dbReference>
<keyword evidence="5" id="KW-0808">Transferase</keyword>
<sequence length="337" mass="37381">MMPELLRIGTRNSELARWQAMQVQELLARQGLKSVLVPVESLGDRDQHTPLYAMGVQGVFTRHLDQALLARDVDLAVHSLKDVPVQPANGICLAAVLPRGPVNDVLICRETAWLEDARAQATIATGSIRRRAAWLHRYPHHRVMDLRGNIPTRLRKFRESSWQGALFAQAALERLAISLQPDEKMISLPWIIPAPGQGAIAVAVREEDAELREFCAARLNDPHTALCVNMERAFLQAMEGGCSTPICAYARIEAALPAWESTEETFSVIFTAQVLSPDGSRKLDIELKKNLQSREIVSRADGLIEEIAREAAENLLSRGAKNLLRSSHHPSNPNPNL</sequence>
<dbReference type="InterPro" id="IPR022417">
    <property type="entry name" value="Porphobilin_deaminase_N"/>
</dbReference>
<evidence type="ECO:0000259" key="9">
    <source>
        <dbReference type="Pfam" id="PF01379"/>
    </source>
</evidence>
<comment type="pathway">
    <text evidence="2">Porphyrin-containing compound metabolism; protoporphyrin-IX biosynthesis; coproporphyrinogen-III from 5-aminolevulinate: step 2/4.</text>
</comment>
<dbReference type="GO" id="GO:0004418">
    <property type="term" value="F:hydroxymethylbilane synthase activity"/>
    <property type="evidence" value="ECO:0007669"/>
    <property type="project" value="UniProtKB-UniRule"/>
</dbReference>
<gene>
    <name evidence="11" type="ORF">SAMN05660895_0046</name>
</gene>
<dbReference type="Gene3D" id="3.40.190.10">
    <property type="entry name" value="Periplasmic binding protein-like II"/>
    <property type="match status" value="2"/>
</dbReference>
<evidence type="ECO:0000256" key="5">
    <source>
        <dbReference type="ARBA" id="ARBA00022679"/>
    </source>
</evidence>
<name>A0A1I7MXQ9_9BACT</name>
<feature type="domain" description="Porphobilinogen deaminase N-terminal" evidence="9">
    <location>
        <begin position="6"/>
        <end position="212"/>
    </location>
</feature>
<dbReference type="PANTHER" id="PTHR11557:SF0">
    <property type="entry name" value="PORPHOBILINOGEN DEAMINASE"/>
    <property type="match status" value="1"/>
</dbReference>
<proteinExistence type="inferred from homology"/>
<organism evidence="11 12">
    <name type="scientific">Thermoflavifilum thermophilum</name>
    <dbReference type="NCBI Taxonomy" id="1393122"/>
    <lineage>
        <taxon>Bacteria</taxon>
        <taxon>Pseudomonadati</taxon>
        <taxon>Bacteroidota</taxon>
        <taxon>Chitinophagia</taxon>
        <taxon>Chitinophagales</taxon>
        <taxon>Chitinophagaceae</taxon>
        <taxon>Thermoflavifilum</taxon>
    </lineage>
</organism>
<dbReference type="PANTHER" id="PTHR11557">
    <property type="entry name" value="PORPHOBILINOGEN DEAMINASE"/>
    <property type="match status" value="1"/>
</dbReference>
<dbReference type="Pfam" id="PF01379">
    <property type="entry name" value="Porphobil_deam"/>
    <property type="match status" value="1"/>
</dbReference>
<comment type="subunit">
    <text evidence="4">Monomer.</text>
</comment>
<feature type="domain" description="Porphobilinogen deaminase C-terminal" evidence="10">
    <location>
        <begin position="225"/>
        <end position="291"/>
    </location>
</feature>
<evidence type="ECO:0000256" key="8">
    <source>
        <dbReference type="NCBIfam" id="TIGR00212"/>
    </source>
</evidence>
<dbReference type="SUPFAM" id="SSF53850">
    <property type="entry name" value="Periplasmic binding protein-like II"/>
    <property type="match status" value="1"/>
</dbReference>
<dbReference type="OrthoDB" id="9810298at2"/>
<dbReference type="Proteomes" id="UP000199537">
    <property type="component" value="Unassembled WGS sequence"/>
</dbReference>
<dbReference type="STRING" id="1393122.SAMN05660895_0046"/>
<evidence type="ECO:0000256" key="3">
    <source>
        <dbReference type="ARBA" id="ARBA00005638"/>
    </source>
</evidence>
<evidence type="ECO:0000259" key="10">
    <source>
        <dbReference type="Pfam" id="PF03900"/>
    </source>
</evidence>
<evidence type="ECO:0000313" key="12">
    <source>
        <dbReference type="Proteomes" id="UP000199537"/>
    </source>
</evidence>
<comment type="catalytic activity">
    <reaction evidence="7">
        <text>4 porphobilinogen + H2O = hydroxymethylbilane + 4 NH4(+)</text>
        <dbReference type="Rhea" id="RHEA:13185"/>
        <dbReference type="ChEBI" id="CHEBI:15377"/>
        <dbReference type="ChEBI" id="CHEBI:28938"/>
        <dbReference type="ChEBI" id="CHEBI:57845"/>
        <dbReference type="ChEBI" id="CHEBI:58126"/>
        <dbReference type="EC" id="2.5.1.61"/>
    </reaction>
</comment>
<dbReference type="SUPFAM" id="SSF54782">
    <property type="entry name" value="Porphobilinogen deaminase (hydroxymethylbilane synthase), C-terminal domain"/>
    <property type="match status" value="1"/>
</dbReference>